<keyword evidence="4" id="KW-0012">Acyltransferase</keyword>
<keyword evidence="4" id="KW-0808">Transferase</keyword>
<dbReference type="Proteomes" id="UP000671914">
    <property type="component" value="Chromosome"/>
</dbReference>
<evidence type="ECO:0000313" key="5">
    <source>
        <dbReference type="Proteomes" id="UP000671914"/>
    </source>
</evidence>
<dbReference type="InterPro" id="IPR002656">
    <property type="entry name" value="Acyl_transf_3_dom"/>
</dbReference>
<dbReference type="InterPro" id="IPR043968">
    <property type="entry name" value="SGNH"/>
</dbReference>
<keyword evidence="5" id="KW-1185">Reference proteome</keyword>
<accession>A0A975FNU4</accession>
<feature type="transmembrane region" description="Helical" evidence="1">
    <location>
        <begin position="370"/>
        <end position="391"/>
    </location>
</feature>
<dbReference type="Pfam" id="PF19040">
    <property type="entry name" value="SGNH"/>
    <property type="match status" value="1"/>
</dbReference>
<dbReference type="GO" id="GO:0016747">
    <property type="term" value="F:acyltransferase activity, transferring groups other than amino-acyl groups"/>
    <property type="evidence" value="ECO:0007669"/>
    <property type="project" value="InterPro"/>
</dbReference>
<dbReference type="PANTHER" id="PTHR23028">
    <property type="entry name" value="ACETYLTRANSFERASE"/>
    <property type="match status" value="1"/>
</dbReference>
<feature type="transmembrane region" description="Helical" evidence="1">
    <location>
        <begin position="178"/>
        <end position="200"/>
    </location>
</feature>
<evidence type="ECO:0000256" key="1">
    <source>
        <dbReference type="SAM" id="Phobius"/>
    </source>
</evidence>
<dbReference type="PANTHER" id="PTHR23028:SF53">
    <property type="entry name" value="ACYL_TRANSF_3 DOMAIN-CONTAINING PROTEIN"/>
    <property type="match status" value="1"/>
</dbReference>
<gene>
    <name evidence="4" type="ORF">G127AT_03415</name>
</gene>
<protein>
    <submittedName>
        <fullName evidence="4">Acyltransferase</fullName>
    </submittedName>
</protein>
<dbReference type="GO" id="GO:0016020">
    <property type="term" value="C:membrane"/>
    <property type="evidence" value="ECO:0007669"/>
    <property type="project" value="TreeGrafter"/>
</dbReference>
<dbReference type="RefSeq" id="WP_210899836.1">
    <property type="nucleotide sequence ID" value="NZ_CP071696.1"/>
</dbReference>
<feature type="domain" description="Acyltransferase 3" evidence="2">
    <location>
        <begin position="18"/>
        <end position="349"/>
    </location>
</feature>
<dbReference type="GO" id="GO:0009103">
    <property type="term" value="P:lipopolysaccharide biosynthetic process"/>
    <property type="evidence" value="ECO:0007669"/>
    <property type="project" value="TreeGrafter"/>
</dbReference>
<evidence type="ECO:0000313" key="4">
    <source>
        <dbReference type="EMBL" id="QTX05292.1"/>
    </source>
</evidence>
<feature type="transmembrane region" description="Helical" evidence="1">
    <location>
        <begin position="264"/>
        <end position="282"/>
    </location>
</feature>
<feature type="transmembrane region" description="Helical" evidence="1">
    <location>
        <begin position="44"/>
        <end position="62"/>
    </location>
</feature>
<dbReference type="KEGG" id="aarc:G127AT_03415"/>
<dbReference type="AlphaFoldDB" id="A0A975FNU4"/>
<proteinExistence type="predicted"/>
<dbReference type="Pfam" id="PF01757">
    <property type="entry name" value="Acyl_transf_3"/>
    <property type="match status" value="1"/>
</dbReference>
<feature type="transmembrane region" description="Helical" evidence="1">
    <location>
        <begin position="147"/>
        <end position="171"/>
    </location>
</feature>
<sequence>MPVPPNATHPVQNRRPIGEIEGLRGLALTLVALFHLFGNGRVSGGVDVFLFVSGFLLTLSLARRAVSGAPAALAQRYGRTLLRLTPAALVVLIATAIMVVTVLPKSGWEQSGREIIASALYFENWELISSQLAYGAAGPMTSPLQHFWSLSIQGQFFLVWPLLITGLVLLARRVRRDPLTAVAILTGIATAASFAYAWTLNAYAPDIAYFDSFARFWELGAGALLALAMGRLPHASALMRSVLGWAGLALIVASGFVVDGATSFPGPLALLPVAGAALVIVASGSPTRLGADRFLALRPMRFVARISYPLYLWHWPILIGYLAIRGYERVGLLGGAAVFALSVAVAWATQRFVVEPILDRRGSISVRRALIAPITAIAVIAAVTAGGVAGVQHQTARQQAAVDALAASNPECLGAAAMDPATRPCDNPSLAGKLFPAPNAISTESDNRPECWAGETSHEFNVCTVGPESGYERHVLAVGDSHNNTFVGAYERIAEQMNWRIDIAGHAFCYWTAAEQPVQSPAGAAACASWKSALEEHIAQSTEVDAYIVTHSRYSAVTVPEGEDRHEVVVEGMVEAWSGRPDPAAPIIAIIDNPRYPNDTSACVEQWGLDAISECPVVPRSVGLRIDDGQRDAAARSANAHVIDLTDFYCTETECPPVIGNAVVAGGWSHLTGTFAKTLAPYIAEQAAAILDR</sequence>
<feature type="transmembrane region" description="Helical" evidence="1">
    <location>
        <begin position="242"/>
        <end position="258"/>
    </location>
</feature>
<evidence type="ECO:0000259" key="3">
    <source>
        <dbReference type="Pfam" id="PF19040"/>
    </source>
</evidence>
<keyword evidence="1" id="KW-0472">Membrane</keyword>
<dbReference type="EMBL" id="CP071696">
    <property type="protein sequence ID" value="QTX05292.1"/>
    <property type="molecule type" value="Genomic_DNA"/>
</dbReference>
<feature type="transmembrane region" description="Helical" evidence="1">
    <location>
        <begin position="302"/>
        <end position="324"/>
    </location>
</feature>
<keyword evidence="1" id="KW-0812">Transmembrane</keyword>
<organism evidence="4 5">
    <name type="scientific">Agromyces archimandritae</name>
    <dbReference type="NCBI Taxonomy" id="2781962"/>
    <lineage>
        <taxon>Bacteria</taxon>
        <taxon>Bacillati</taxon>
        <taxon>Actinomycetota</taxon>
        <taxon>Actinomycetes</taxon>
        <taxon>Micrococcales</taxon>
        <taxon>Microbacteriaceae</taxon>
        <taxon>Agromyces</taxon>
    </lineage>
</organism>
<feature type="transmembrane region" description="Helical" evidence="1">
    <location>
        <begin position="330"/>
        <end position="349"/>
    </location>
</feature>
<dbReference type="InterPro" id="IPR050879">
    <property type="entry name" value="Acyltransferase_3"/>
</dbReference>
<reference evidence="4" key="1">
    <citation type="submission" date="2021-03" db="EMBL/GenBank/DDBJ databases">
        <title>Agromyces archimandritus sp. nov., isolated from the cockroach Archimandrita tessellata.</title>
        <authorList>
            <person name="Guzman J."/>
            <person name="Ortuzar M."/>
            <person name="Poehlein A."/>
            <person name="Daniel R."/>
            <person name="Trujillo M."/>
            <person name="Vilcinskas A."/>
        </authorList>
    </citation>
    <scope>NUCLEOTIDE SEQUENCE</scope>
    <source>
        <strain evidence="4">G127AT</strain>
    </source>
</reference>
<evidence type="ECO:0000259" key="2">
    <source>
        <dbReference type="Pfam" id="PF01757"/>
    </source>
</evidence>
<feature type="transmembrane region" description="Helical" evidence="1">
    <location>
        <begin position="212"/>
        <end position="230"/>
    </location>
</feature>
<keyword evidence="1" id="KW-1133">Transmembrane helix</keyword>
<name>A0A975FNU4_9MICO</name>
<feature type="transmembrane region" description="Helical" evidence="1">
    <location>
        <begin position="82"/>
        <end position="103"/>
    </location>
</feature>
<feature type="domain" description="SGNH" evidence="3">
    <location>
        <begin position="459"/>
        <end position="684"/>
    </location>
</feature>